<keyword evidence="7" id="KW-0808">Transferase</keyword>
<keyword evidence="5" id="KW-0732">Signal</keyword>
<dbReference type="SUPFAM" id="SSF55073">
    <property type="entry name" value="Nucleotide cyclase"/>
    <property type="match status" value="1"/>
</dbReference>
<dbReference type="Pfam" id="PF00497">
    <property type="entry name" value="SBP_bac_3"/>
    <property type="match status" value="1"/>
</dbReference>
<dbReference type="SUPFAM" id="SSF53850">
    <property type="entry name" value="Periplasmic binding protein-like II"/>
    <property type="match status" value="1"/>
</dbReference>
<feature type="transmembrane region" description="Helical" evidence="4">
    <location>
        <begin position="255"/>
        <end position="275"/>
    </location>
</feature>
<evidence type="ECO:0000256" key="1">
    <source>
        <dbReference type="ARBA" id="ARBA00012528"/>
    </source>
</evidence>
<dbReference type="PANTHER" id="PTHR45138:SF9">
    <property type="entry name" value="DIGUANYLATE CYCLASE DGCM-RELATED"/>
    <property type="match status" value="1"/>
</dbReference>
<feature type="signal peptide" evidence="5">
    <location>
        <begin position="1"/>
        <end position="16"/>
    </location>
</feature>
<dbReference type="Gene3D" id="3.30.70.270">
    <property type="match status" value="1"/>
</dbReference>
<dbReference type="CDD" id="cd01949">
    <property type="entry name" value="GGDEF"/>
    <property type="match status" value="1"/>
</dbReference>
<keyword evidence="7" id="KW-0548">Nucleotidyltransferase</keyword>
<evidence type="ECO:0000256" key="4">
    <source>
        <dbReference type="SAM" id="Phobius"/>
    </source>
</evidence>
<reference evidence="7 8" key="1">
    <citation type="submission" date="2022-11" db="EMBL/GenBank/DDBJ databases">
        <title>Viruses from the air-sea interface of a natural surface slick.</title>
        <authorList>
            <person name="Rahlff J."/>
            <person name="Holmfeldt K."/>
        </authorList>
    </citation>
    <scope>NUCLEOTIDE SEQUENCE [LARGE SCALE GENOMIC DNA]</scope>
    <source>
        <strain evidence="7 8">SMS4</strain>
    </source>
</reference>
<dbReference type="EC" id="2.7.7.65" evidence="1"/>
<proteinExistence type="predicted"/>
<accession>A0ABT9HZL7</accession>
<dbReference type="GO" id="GO:0052621">
    <property type="term" value="F:diguanylate cyclase activity"/>
    <property type="evidence" value="ECO:0007669"/>
    <property type="project" value="UniProtKB-EC"/>
</dbReference>
<feature type="domain" description="GGDEF" evidence="6">
    <location>
        <begin position="339"/>
        <end position="466"/>
    </location>
</feature>
<dbReference type="CDD" id="cd13708">
    <property type="entry name" value="PBP2_BvgS_like_1"/>
    <property type="match status" value="1"/>
</dbReference>
<dbReference type="InterPro" id="IPR029787">
    <property type="entry name" value="Nucleotide_cyclase"/>
</dbReference>
<name>A0ABT9HZL7_9GAMM</name>
<dbReference type="NCBIfam" id="TIGR00254">
    <property type="entry name" value="GGDEF"/>
    <property type="match status" value="1"/>
</dbReference>
<dbReference type="Pfam" id="PF00990">
    <property type="entry name" value="GGDEF"/>
    <property type="match status" value="1"/>
</dbReference>
<keyword evidence="4" id="KW-0812">Transmembrane</keyword>
<dbReference type="Proteomes" id="UP001231109">
    <property type="component" value="Unassembled WGS sequence"/>
</dbReference>
<dbReference type="InterPro" id="IPR001638">
    <property type="entry name" value="Solute-binding_3/MltF_N"/>
</dbReference>
<protein>
    <recommendedName>
        <fullName evidence="1">diguanylate cyclase</fullName>
        <ecNumber evidence="1">2.7.7.65</ecNumber>
    </recommendedName>
</protein>
<keyword evidence="4" id="KW-1133">Transmembrane helix</keyword>
<feature type="chain" id="PRO_5045173424" description="diguanylate cyclase" evidence="5">
    <location>
        <begin position="17"/>
        <end position="466"/>
    </location>
</feature>
<dbReference type="EMBL" id="JAPJDZ010000027">
    <property type="protein sequence ID" value="MDP5136587.1"/>
    <property type="molecule type" value="Genomic_DNA"/>
</dbReference>
<dbReference type="SMART" id="SM00267">
    <property type="entry name" value="GGDEF"/>
    <property type="match status" value="1"/>
</dbReference>
<evidence type="ECO:0000256" key="5">
    <source>
        <dbReference type="SAM" id="SignalP"/>
    </source>
</evidence>
<dbReference type="PROSITE" id="PS50887">
    <property type="entry name" value="GGDEF"/>
    <property type="match status" value="1"/>
</dbReference>
<dbReference type="PANTHER" id="PTHR45138">
    <property type="entry name" value="REGULATORY COMPONENTS OF SENSORY TRANSDUCTION SYSTEM"/>
    <property type="match status" value="1"/>
</dbReference>
<keyword evidence="3" id="KW-0175">Coiled coil</keyword>
<dbReference type="InterPro" id="IPR000160">
    <property type="entry name" value="GGDEF_dom"/>
</dbReference>
<comment type="catalytic activity">
    <reaction evidence="2">
        <text>2 GTP = 3',3'-c-di-GMP + 2 diphosphate</text>
        <dbReference type="Rhea" id="RHEA:24898"/>
        <dbReference type="ChEBI" id="CHEBI:33019"/>
        <dbReference type="ChEBI" id="CHEBI:37565"/>
        <dbReference type="ChEBI" id="CHEBI:58805"/>
        <dbReference type="EC" id="2.7.7.65"/>
    </reaction>
</comment>
<keyword evidence="8" id="KW-1185">Reference proteome</keyword>
<dbReference type="RefSeq" id="WP_305975991.1">
    <property type="nucleotide sequence ID" value="NZ_JAPJDZ010000027.1"/>
</dbReference>
<dbReference type="InterPro" id="IPR043128">
    <property type="entry name" value="Rev_trsase/Diguanyl_cyclase"/>
</dbReference>
<sequence>MAWLLGLLATLPPAQADDNKTPDSATVLTYCVDPDWMPYEAIDDGVHVGISADYIALIAEKTGLTFKLIPTRSWLETLQLLRNGDCMLSPMLNQSTEREQYLQFSDVYFRSPNVLVSLRQQPFLQSMANIGTRSLAVPKGYRLIEYIKRHYPETRIHEVENEPAGLKAVAEGDADLFIGSLYSINGQIQQESLYQLKVAGWLELEDKLRIGVSLPYQALLPQLNEALGTITEAEHIAIYQKWTRIKVMDITNYQLMWQLGAVAIAIILLLTAWNYRSRYFYRRLQEKNQQLEHTRAELESAIQELEFLSTHDPLTRLYNRNFFDKTISVTQQRAAQHTQDFSLVLIDIDFFKQINDNHGHITGDAILRELAEILRAQIREQDQVARWGGEEFVIFCQHTKADVAKALCDRIASAIKQYNFSNNISLSCSFGIAEQQPDEHLLLCFERADKALYHAKQAGRNQVCLA</sequence>
<organism evidence="7 8">
    <name type="scientific">Rheinheimera baltica</name>
    <dbReference type="NCBI Taxonomy" id="67576"/>
    <lineage>
        <taxon>Bacteria</taxon>
        <taxon>Pseudomonadati</taxon>
        <taxon>Pseudomonadota</taxon>
        <taxon>Gammaproteobacteria</taxon>
        <taxon>Chromatiales</taxon>
        <taxon>Chromatiaceae</taxon>
        <taxon>Rheinheimera</taxon>
    </lineage>
</organism>
<evidence type="ECO:0000313" key="7">
    <source>
        <dbReference type="EMBL" id="MDP5136587.1"/>
    </source>
</evidence>
<dbReference type="InterPro" id="IPR050469">
    <property type="entry name" value="Diguanylate_Cyclase"/>
</dbReference>
<evidence type="ECO:0000259" key="6">
    <source>
        <dbReference type="PROSITE" id="PS50887"/>
    </source>
</evidence>
<dbReference type="SMART" id="SM00062">
    <property type="entry name" value="PBPb"/>
    <property type="match status" value="1"/>
</dbReference>
<evidence type="ECO:0000256" key="2">
    <source>
        <dbReference type="ARBA" id="ARBA00034247"/>
    </source>
</evidence>
<evidence type="ECO:0000256" key="3">
    <source>
        <dbReference type="SAM" id="Coils"/>
    </source>
</evidence>
<feature type="coiled-coil region" evidence="3">
    <location>
        <begin position="281"/>
        <end position="311"/>
    </location>
</feature>
<evidence type="ECO:0000313" key="8">
    <source>
        <dbReference type="Proteomes" id="UP001231109"/>
    </source>
</evidence>
<dbReference type="Gene3D" id="3.40.190.10">
    <property type="entry name" value="Periplasmic binding protein-like II"/>
    <property type="match status" value="2"/>
</dbReference>
<keyword evidence="4" id="KW-0472">Membrane</keyword>
<gene>
    <name evidence="7" type="ORF">ORJ04_11585</name>
</gene>
<comment type="caution">
    <text evidence="7">The sequence shown here is derived from an EMBL/GenBank/DDBJ whole genome shotgun (WGS) entry which is preliminary data.</text>
</comment>